<dbReference type="Ensembl" id="ENSCSET00000026020.1">
    <property type="protein sequence ID" value="ENSCSEP00000025683.1"/>
    <property type="gene ID" value="ENSCSEG00000016398.1"/>
</dbReference>
<evidence type="ECO:0000259" key="1">
    <source>
        <dbReference type="PROSITE" id="PS50041"/>
    </source>
</evidence>
<reference evidence="2 3" key="1">
    <citation type="journal article" date="2014" name="Nat. Genet.">
        <title>Whole-genome sequence of a flatfish provides insights into ZW sex chromosome evolution and adaptation to a benthic lifestyle.</title>
        <authorList>
            <person name="Chen S."/>
            <person name="Zhang G."/>
            <person name="Shao C."/>
            <person name="Huang Q."/>
            <person name="Liu G."/>
            <person name="Zhang P."/>
            <person name="Song W."/>
            <person name="An N."/>
            <person name="Chalopin D."/>
            <person name="Volff J.N."/>
            <person name="Hong Y."/>
            <person name="Li Q."/>
            <person name="Sha Z."/>
            <person name="Zhou H."/>
            <person name="Xie M."/>
            <person name="Yu Q."/>
            <person name="Liu Y."/>
            <person name="Xiang H."/>
            <person name="Wang N."/>
            <person name="Wu K."/>
            <person name="Yang C."/>
            <person name="Zhou Q."/>
            <person name="Liao X."/>
            <person name="Yang L."/>
            <person name="Hu Q."/>
            <person name="Zhang J."/>
            <person name="Meng L."/>
            <person name="Jin L."/>
            <person name="Tian Y."/>
            <person name="Lian J."/>
            <person name="Yang J."/>
            <person name="Miao G."/>
            <person name="Liu S."/>
            <person name="Liang Z."/>
            <person name="Yan F."/>
            <person name="Li Y."/>
            <person name="Sun B."/>
            <person name="Zhang H."/>
            <person name="Zhang J."/>
            <person name="Zhu Y."/>
            <person name="Du M."/>
            <person name="Zhao Y."/>
            <person name="Schartl M."/>
            <person name="Tang Q."/>
            <person name="Wang J."/>
        </authorList>
    </citation>
    <scope>NUCLEOTIDE SEQUENCE</scope>
</reference>
<accession>A0A3P8WE05</accession>
<organism evidence="2 3">
    <name type="scientific">Cynoglossus semilaevis</name>
    <name type="common">Tongue sole</name>
    <dbReference type="NCBI Taxonomy" id="244447"/>
    <lineage>
        <taxon>Eukaryota</taxon>
        <taxon>Metazoa</taxon>
        <taxon>Chordata</taxon>
        <taxon>Craniata</taxon>
        <taxon>Vertebrata</taxon>
        <taxon>Euteleostomi</taxon>
        <taxon>Actinopterygii</taxon>
        <taxon>Neopterygii</taxon>
        <taxon>Teleostei</taxon>
        <taxon>Neoteleostei</taxon>
        <taxon>Acanthomorphata</taxon>
        <taxon>Carangaria</taxon>
        <taxon>Pleuronectiformes</taxon>
        <taxon>Pleuronectoidei</taxon>
        <taxon>Cynoglossidae</taxon>
        <taxon>Cynoglossinae</taxon>
        <taxon>Cynoglossus</taxon>
    </lineage>
</organism>
<dbReference type="PANTHER" id="PTHR45784:SF8">
    <property type="entry name" value="C-TYPE MANNOSE RECEPTOR 2-RELATED"/>
    <property type="match status" value="1"/>
</dbReference>
<dbReference type="GeneTree" id="ENSGT01150000287107"/>
<dbReference type="AlphaFoldDB" id="A0A3P8WE05"/>
<dbReference type="InterPro" id="IPR016187">
    <property type="entry name" value="CTDL_fold"/>
</dbReference>
<dbReference type="InParanoid" id="A0A3P8WE05"/>
<dbReference type="Proteomes" id="UP000265120">
    <property type="component" value="Chromosome 11"/>
</dbReference>
<keyword evidence="3" id="KW-1185">Reference proteome</keyword>
<dbReference type="OMA" id="MEHLWIS"/>
<proteinExistence type="predicted"/>
<dbReference type="InterPro" id="IPR001304">
    <property type="entry name" value="C-type_lectin-like"/>
</dbReference>
<dbReference type="InterPro" id="IPR016186">
    <property type="entry name" value="C-type_lectin-like/link_sf"/>
</dbReference>
<dbReference type="PROSITE" id="PS50041">
    <property type="entry name" value="C_TYPE_LECTIN_2"/>
    <property type="match status" value="1"/>
</dbReference>
<sequence length="160" mass="17973">MFLFQHKFTLNSCPGLKPAICVSHDKHGWHAQDCNKDAFDFSCFESSLKLVKEKKTWEEAMQNCRQQDSELISVTSEPTLIRALQTSRGVRMEHLWISLRHLAGSWLWVDRNRNSYEAGVDVAMPNCPDAGSHCGALSLRSGYLVNLDLGISAEVVKHAA</sequence>
<evidence type="ECO:0000313" key="2">
    <source>
        <dbReference type="Ensembl" id="ENSCSEP00000025683.1"/>
    </source>
</evidence>
<reference evidence="2" key="3">
    <citation type="submission" date="2025-09" db="UniProtKB">
        <authorList>
            <consortium name="Ensembl"/>
        </authorList>
    </citation>
    <scope>IDENTIFICATION</scope>
</reference>
<feature type="domain" description="C-type lectin" evidence="1">
    <location>
        <begin position="39"/>
        <end position="142"/>
    </location>
</feature>
<dbReference type="CDD" id="cd00037">
    <property type="entry name" value="CLECT"/>
    <property type="match status" value="1"/>
</dbReference>
<dbReference type="PANTHER" id="PTHR45784">
    <property type="entry name" value="C-TYPE LECTIN DOMAIN FAMILY 20 MEMBER A-RELATED"/>
    <property type="match status" value="1"/>
</dbReference>
<evidence type="ECO:0000313" key="3">
    <source>
        <dbReference type="Proteomes" id="UP000265120"/>
    </source>
</evidence>
<dbReference type="SUPFAM" id="SSF56436">
    <property type="entry name" value="C-type lectin-like"/>
    <property type="match status" value="1"/>
</dbReference>
<name>A0A3P8WE05_CYNSE</name>
<reference evidence="2" key="2">
    <citation type="submission" date="2025-08" db="UniProtKB">
        <authorList>
            <consortium name="Ensembl"/>
        </authorList>
    </citation>
    <scope>IDENTIFICATION</scope>
</reference>
<dbReference type="Gene3D" id="3.10.100.10">
    <property type="entry name" value="Mannose-Binding Protein A, subunit A"/>
    <property type="match status" value="1"/>
</dbReference>
<protein>
    <recommendedName>
        <fullName evidence="1">C-type lectin domain-containing protein</fullName>
    </recommendedName>
</protein>
<dbReference type="Pfam" id="PF00059">
    <property type="entry name" value="Lectin_C"/>
    <property type="match status" value="1"/>
</dbReference>